<organism evidence="2 3">
    <name type="scientific">Streptomyces rochei</name>
    <name type="common">Streptomyces parvullus</name>
    <dbReference type="NCBI Taxonomy" id="1928"/>
    <lineage>
        <taxon>Bacteria</taxon>
        <taxon>Bacillati</taxon>
        <taxon>Actinomycetota</taxon>
        <taxon>Actinomycetes</taxon>
        <taxon>Kitasatosporales</taxon>
        <taxon>Streptomycetaceae</taxon>
        <taxon>Streptomyces</taxon>
        <taxon>Streptomyces rochei group</taxon>
    </lineage>
</organism>
<gene>
    <name evidence="2" type="ORF">ACGU38_01215</name>
</gene>
<dbReference type="RefSeq" id="WP_394392609.1">
    <property type="nucleotide sequence ID" value="NZ_JBIENY010000018.1"/>
</dbReference>
<feature type="non-terminal residue" evidence="2">
    <location>
        <position position="109"/>
    </location>
</feature>
<dbReference type="Pfam" id="PF13613">
    <property type="entry name" value="HTH_Tnp_4"/>
    <property type="match status" value="1"/>
</dbReference>
<dbReference type="EMBL" id="JBIENY010000018">
    <property type="protein sequence ID" value="MFG6293978.1"/>
    <property type="molecule type" value="Genomic_DNA"/>
</dbReference>
<evidence type="ECO:0000313" key="3">
    <source>
        <dbReference type="Proteomes" id="UP001605990"/>
    </source>
</evidence>
<protein>
    <submittedName>
        <fullName evidence="2">Transposase family protein</fullName>
    </submittedName>
</protein>
<dbReference type="Proteomes" id="UP001605990">
    <property type="component" value="Unassembled WGS sequence"/>
</dbReference>
<comment type="caution">
    <text evidence="2">The sequence shown here is derived from an EMBL/GenBank/DDBJ whole genome shotgun (WGS) entry which is preliminary data.</text>
</comment>
<reference evidence="2 3" key="1">
    <citation type="submission" date="2024-10" db="EMBL/GenBank/DDBJ databases">
        <title>Draft genome assembly of a novel steroid transforming actinomycete isolated from African clawed frog Xenopus laevis.</title>
        <authorList>
            <person name="Bragin E."/>
            <person name="Kollerov V."/>
            <person name="Donova M.V."/>
        </authorList>
    </citation>
    <scope>NUCLEOTIDE SEQUENCE [LARGE SCALE GENOMIC DNA]</scope>
    <source>
        <strain evidence="2 3">MTOC-St3</strain>
    </source>
</reference>
<keyword evidence="3" id="KW-1185">Reference proteome</keyword>
<dbReference type="InterPro" id="IPR027805">
    <property type="entry name" value="Transposase_HTH_dom"/>
</dbReference>
<proteinExistence type="predicted"/>
<feature type="domain" description="Transposase Helix-turn-helix" evidence="1">
    <location>
        <begin position="28"/>
        <end position="78"/>
    </location>
</feature>
<name>A0ABW7DT03_STRRO</name>
<evidence type="ECO:0000259" key="1">
    <source>
        <dbReference type="Pfam" id="PF13613"/>
    </source>
</evidence>
<sequence>MDLSSRTLQHLPGLLAGHRRRIGSRRRRLTCGRQAQLVLAHLRYGDTYARLAAGFRIGTATAYRYIREAVDLLAALAPTLEQAMETAQKKAYVILDGTVLPIDRIAADR</sequence>
<accession>A0ABW7DT03</accession>
<evidence type="ECO:0000313" key="2">
    <source>
        <dbReference type="EMBL" id="MFG6293978.1"/>
    </source>
</evidence>